<accession>A0A179F756</accession>
<feature type="signal peptide" evidence="2">
    <location>
        <begin position="1"/>
        <end position="16"/>
    </location>
</feature>
<dbReference type="STRING" id="1380566.A0A179F756"/>
<proteinExistence type="inferred from homology"/>
<dbReference type="RefSeq" id="XP_018138970.1">
    <property type="nucleotide sequence ID" value="XM_018281864.1"/>
</dbReference>
<organism evidence="4 5">
    <name type="scientific">Pochonia chlamydosporia 170</name>
    <dbReference type="NCBI Taxonomy" id="1380566"/>
    <lineage>
        <taxon>Eukaryota</taxon>
        <taxon>Fungi</taxon>
        <taxon>Dikarya</taxon>
        <taxon>Ascomycota</taxon>
        <taxon>Pezizomycotina</taxon>
        <taxon>Sordariomycetes</taxon>
        <taxon>Hypocreomycetidae</taxon>
        <taxon>Hypocreales</taxon>
        <taxon>Clavicipitaceae</taxon>
        <taxon>Pochonia</taxon>
    </lineage>
</organism>
<dbReference type="PROSITE" id="PS51767">
    <property type="entry name" value="PEPTIDASE_A1"/>
    <property type="match status" value="1"/>
</dbReference>
<evidence type="ECO:0000259" key="3">
    <source>
        <dbReference type="PROSITE" id="PS51767"/>
    </source>
</evidence>
<keyword evidence="5" id="KW-1185">Reference proteome</keyword>
<dbReference type="AlphaFoldDB" id="A0A179F756"/>
<dbReference type="PANTHER" id="PTHR47966:SF57">
    <property type="entry name" value="PEPTIDASE A1 DOMAIN-CONTAINING PROTEIN"/>
    <property type="match status" value="1"/>
</dbReference>
<comment type="similarity">
    <text evidence="1">Belongs to the peptidase A1 family.</text>
</comment>
<evidence type="ECO:0000256" key="1">
    <source>
        <dbReference type="ARBA" id="ARBA00007447"/>
    </source>
</evidence>
<evidence type="ECO:0000256" key="2">
    <source>
        <dbReference type="SAM" id="SignalP"/>
    </source>
</evidence>
<keyword evidence="4" id="KW-0378">Hydrolase</keyword>
<dbReference type="GO" id="GO:0004190">
    <property type="term" value="F:aspartic-type endopeptidase activity"/>
    <property type="evidence" value="ECO:0007669"/>
    <property type="project" value="InterPro"/>
</dbReference>
<dbReference type="GO" id="GO:0006508">
    <property type="term" value="P:proteolysis"/>
    <property type="evidence" value="ECO:0007669"/>
    <property type="project" value="UniProtKB-KW"/>
</dbReference>
<evidence type="ECO:0000313" key="4">
    <source>
        <dbReference type="EMBL" id="OAQ61161.1"/>
    </source>
</evidence>
<dbReference type="GeneID" id="28845858"/>
<dbReference type="InterPro" id="IPR001461">
    <property type="entry name" value="Aspartic_peptidase_A1"/>
</dbReference>
<dbReference type="InterPro" id="IPR033121">
    <property type="entry name" value="PEPTIDASE_A1"/>
</dbReference>
<dbReference type="Gene3D" id="2.40.70.10">
    <property type="entry name" value="Acid Proteases"/>
    <property type="match status" value="2"/>
</dbReference>
<dbReference type="OrthoDB" id="15189at2759"/>
<keyword evidence="2" id="KW-0732">Signal</keyword>
<dbReference type="KEGG" id="pchm:VFPPC_02168"/>
<dbReference type="CDD" id="cd05471">
    <property type="entry name" value="pepsin_like"/>
    <property type="match status" value="1"/>
</dbReference>
<dbReference type="Proteomes" id="UP000078397">
    <property type="component" value="Unassembled WGS sequence"/>
</dbReference>
<comment type="caution">
    <text evidence="4">The sequence shown here is derived from an EMBL/GenBank/DDBJ whole genome shotgun (WGS) entry which is preliminary data.</text>
</comment>
<dbReference type="SUPFAM" id="SSF50630">
    <property type="entry name" value="Acid proteases"/>
    <property type="match status" value="1"/>
</dbReference>
<dbReference type="InterPro" id="IPR021109">
    <property type="entry name" value="Peptidase_aspartic_dom_sf"/>
</dbReference>
<gene>
    <name evidence="4" type="ORF">VFPPC_02168</name>
</gene>
<sequence length="354" mass="37377">MALKLLFLAAAHLVHADSSHALFYRNVNAETARGIASLKGYDALGDNSPVFNEQGFWFSHFTVGARPDLQILIDTGSSDAILNPGVYKPSPGSVNANRPFRISYSTTNPDGSGTLTASGNVYQDVITQLSANLTVKRQTLGDIKNPTSPPTFPHDGLIGYAGQDGSALRGSPFIQSLCDQGTLSSCRFGLALKTDKTGSIYYGTVPTDTFSGPLTNVEIQGQWTVEGDITVNGKTVQSGENIMTDSGTTVIFGPTSQVTNLFKKAGIQAVRTQNGITGYYKCSAPPVIGLSLGGKNFNILPEALAFAKNGDNCTASVHGSNAFGGAWLVGQAFFQGRYIDHNVGEGTMGFADLK</sequence>
<dbReference type="PANTHER" id="PTHR47966">
    <property type="entry name" value="BETA-SITE APP-CLEAVING ENZYME, ISOFORM A-RELATED"/>
    <property type="match status" value="1"/>
</dbReference>
<dbReference type="EMBL" id="LSBJ02000001">
    <property type="protein sequence ID" value="OAQ61161.1"/>
    <property type="molecule type" value="Genomic_DNA"/>
</dbReference>
<dbReference type="InterPro" id="IPR034164">
    <property type="entry name" value="Pepsin-like_dom"/>
</dbReference>
<name>A0A179F756_METCM</name>
<protein>
    <submittedName>
        <fullName evidence="4">Aspartic protease</fullName>
    </submittedName>
</protein>
<dbReference type="Pfam" id="PF00026">
    <property type="entry name" value="Asp"/>
    <property type="match status" value="1"/>
</dbReference>
<feature type="domain" description="Peptidase A1" evidence="3">
    <location>
        <begin position="57"/>
        <end position="351"/>
    </location>
</feature>
<reference evidence="4 5" key="1">
    <citation type="journal article" date="2016" name="PLoS Pathog.">
        <title>Biosynthesis of antibiotic leucinostatins in bio-control fungus Purpureocillium lilacinum and their inhibition on phytophthora revealed by genome mining.</title>
        <authorList>
            <person name="Wang G."/>
            <person name="Liu Z."/>
            <person name="Lin R."/>
            <person name="Li E."/>
            <person name="Mao Z."/>
            <person name="Ling J."/>
            <person name="Yang Y."/>
            <person name="Yin W.B."/>
            <person name="Xie B."/>
        </authorList>
    </citation>
    <scope>NUCLEOTIDE SEQUENCE [LARGE SCALE GENOMIC DNA]</scope>
    <source>
        <strain evidence="4">170</strain>
    </source>
</reference>
<feature type="chain" id="PRO_5008101320" evidence="2">
    <location>
        <begin position="17"/>
        <end position="354"/>
    </location>
</feature>
<evidence type="ECO:0000313" key="5">
    <source>
        <dbReference type="Proteomes" id="UP000078397"/>
    </source>
</evidence>
<keyword evidence="4" id="KW-0645">Protease</keyword>